<keyword evidence="3" id="KW-1185">Reference proteome</keyword>
<dbReference type="OrthoDB" id="9800872at2"/>
<dbReference type="InterPro" id="IPR001763">
    <property type="entry name" value="Rhodanese-like_dom"/>
</dbReference>
<dbReference type="AlphaFoldDB" id="A0A267MAV2"/>
<comment type="caution">
    <text evidence="2">The sequence shown here is derived from an EMBL/GenBank/DDBJ whole genome shotgun (WGS) entry which is preliminary data.</text>
</comment>
<evidence type="ECO:0000313" key="3">
    <source>
        <dbReference type="Proteomes" id="UP000216024"/>
    </source>
</evidence>
<dbReference type="Pfam" id="PF00581">
    <property type="entry name" value="Rhodanese"/>
    <property type="match status" value="1"/>
</dbReference>
<organism evidence="2 3">
    <name type="scientific">Anaeromicrobium sediminis</name>
    <dbReference type="NCBI Taxonomy" id="1478221"/>
    <lineage>
        <taxon>Bacteria</taxon>
        <taxon>Bacillati</taxon>
        <taxon>Bacillota</taxon>
        <taxon>Clostridia</taxon>
        <taxon>Peptostreptococcales</taxon>
        <taxon>Thermotaleaceae</taxon>
        <taxon>Anaeromicrobium</taxon>
    </lineage>
</organism>
<reference evidence="2 3" key="1">
    <citation type="submission" date="2017-06" db="EMBL/GenBank/DDBJ databases">
        <title>Draft genome sequence of anaerobic fermentative bacterium Anaeromicrobium sediminis DY2726D isolated from West Pacific Ocean sediments.</title>
        <authorList>
            <person name="Zeng X."/>
        </authorList>
    </citation>
    <scope>NUCLEOTIDE SEQUENCE [LARGE SCALE GENOMIC DNA]</scope>
    <source>
        <strain evidence="2 3">DY2726D</strain>
    </source>
</reference>
<dbReference type="PROSITE" id="PS50206">
    <property type="entry name" value="RHODANESE_3"/>
    <property type="match status" value="1"/>
</dbReference>
<evidence type="ECO:0000313" key="2">
    <source>
        <dbReference type="EMBL" id="PAB56714.1"/>
    </source>
</evidence>
<dbReference type="EMBL" id="NIBG01000032">
    <property type="protein sequence ID" value="PAB56714.1"/>
    <property type="molecule type" value="Genomic_DNA"/>
</dbReference>
<dbReference type="InterPro" id="IPR036873">
    <property type="entry name" value="Rhodanese-like_dom_sf"/>
</dbReference>
<dbReference type="SUPFAM" id="SSF52821">
    <property type="entry name" value="Rhodanese/Cell cycle control phosphatase"/>
    <property type="match status" value="1"/>
</dbReference>
<dbReference type="SMART" id="SM00450">
    <property type="entry name" value="RHOD"/>
    <property type="match status" value="1"/>
</dbReference>
<feature type="domain" description="Rhodanese" evidence="1">
    <location>
        <begin position="20"/>
        <end position="107"/>
    </location>
</feature>
<name>A0A267MAV2_9FIRM</name>
<accession>A0A267MAV2</accession>
<proteinExistence type="predicted"/>
<sequence>MLISNHDIENISVEEIKKAMENGSILLDIRAKEDYNDVHITNAINIPFQSLRCELNQLDKDKEILVICYIGESSKRATYLLRQLGFNAKNIHGGMNAWKQYEINIRER</sequence>
<dbReference type="InterPro" id="IPR050229">
    <property type="entry name" value="GlpE_sulfurtransferase"/>
</dbReference>
<dbReference type="PANTHER" id="PTHR43031:SF1">
    <property type="entry name" value="PYRIDINE NUCLEOTIDE-DISULPHIDE OXIDOREDUCTASE"/>
    <property type="match status" value="1"/>
</dbReference>
<evidence type="ECO:0000259" key="1">
    <source>
        <dbReference type="PROSITE" id="PS50206"/>
    </source>
</evidence>
<dbReference type="RefSeq" id="WP_095135856.1">
    <property type="nucleotide sequence ID" value="NZ_NIBG01000032.1"/>
</dbReference>
<gene>
    <name evidence="2" type="ORF">CCE28_20410</name>
</gene>
<protein>
    <recommendedName>
        <fullName evidence="1">Rhodanese domain-containing protein</fullName>
    </recommendedName>
</protein>
<dbReference type="Proteomes" id="UP000216024">
    <property type="component" value="Unassembled WGS sequence"/>
</dbReference>
<dbReference type="PANTHER" id="PTHR43031">
    <property type="entry name" value="FAD-DEPENDENT OXIDOREDUCTASE"/>
    <property type="match status" value="1"/>
</dbReference>
<dbReference type="Gene3D" id="3.40.250.10">
    <property type="entry name" value="Rhodanese-like domain"/>
    <property type="match status" value="1"/>
</dbReference>
<dbReference type="CDD" id="cd00158">
    <property type="entry name" value="RHOD"/>
    <property type="match status" value="1"/>
</dbReference>